<protein>
    <recommendedName>
        <fullName evidence="5">Stc1 domain-containing protein</fullName>
    </recommendedName>
</protein>
<evidence type="ECO:0000313" key="4">
    <source>
        <dbReference type="Proteomes" id="UP000298030"/>
    </source>
</evidence>
<keyword evidence="2" id="KW-0732">Signal</keyword>
<evidence type="ECO:0000256" key="2">
    <source>
        <dbReference type="SAM" id="SignalP"/>
    </source>
</evidence>
<keyword evidence="4" id="KW-1185">Reference proteome</keyword>
<name>A0A4Y7SD06_COPMI</name>
<reference evidence="3 4" key="1">
    <citation type="journal article" date="2019" name="Nat. Ecol. Evol.">
        <title>Megaphylogeny resolves global patterns of mushroom evolution.</title>
        <authorList>
            <person name="Varga T."/>
            <person name="Krizsan K."/>
            <person name="Foldi C."/>
            <person name="Dima B."/>
            <person name="Sanchez-Garcia M."/>
            <person name="Sanchez-Ramirez S."/>
            <person name="Szollosi G.J."/>
            <person name="Szarkandi J.G."/>
            <person name="Papp V."/>
            <person name="Albert L."/>
            <person name="Andreopoulos W."/>
            <person name="Angelini C."/>
            <person name="Antonin V."/>
            <person name="Barry K.W."/>
            <person name="Bougher N.L."/>
            <person name="Buchanan P."/>
            <person name="Buyck B."/>
            <person name="Bense V."/>
            <person name="Catcheside P."/>
            <person name="Chovatia M."/>
            <person name="Cooper J."/>
            <person name="Damon W."/>
            <person name="Desjardin D."/>
            <person name="Finy P."/>
            <person name="Geml J."/>
            <person name="Haridas S."/>
            <person name="Hughes K."/>
            <person name="Justo A."/>
            <person name="Karasinski D."/>
            <person name="Kautmanova I."/>
            <person name="Kiss B."/>
            <person name="Kocsube S."/>
            <person name="Kotiranta H."/>
            <person name="LaButti K.M."/>
            <person name="Lechner B.E."/>
            <person name="Liimatainen K."/>
            <person name="Lipzen A."/>
            <person name="Lukacs Z."/>
            <person name="Mihaltcheva S."/>
            <person name="Morgado L.N."/>
            <person name="Niskanen T."/>
            <person name="Noordeloos M.E."/>
            <person name="Ohm R.A."/>
            <person name="Ortiz-Santana B."/>
            <person name="Ovrebo C."/>
            <person name="Racz N."/>
            <person name="Riley R."/>
            <person name="Savchenko A."/>
            <person name="Shiryaev A."/>
            <person name="Soop K."/>
            <person name="Spirin V."/>
            <person name="Szebenyi C."/>
            <person name="Tomsovsky M."/>
            <person name="Tulloss R.E."/>
            <person name="Uehling J."/>
            <person name="Grigoriev I.V."/>
            <person name="Vagvolgyi C."/>
            <person name="Papp T."/>
            <person name="Martin F.M."/>
            <person name="Miettinen O."/>
            <person name="Hibbett D.S."/>
            <person name="Nagy L.G."/>
        </authorList>
    </citation>
    <scope>NUCLEOTIDE SEQUENCE [LARGE SCALE GENOMIC DNA]</scope>
    <source>
        <strain evidence="3 4">FP101781</strain>
    </source>
</reference>
<evidence type="ECO:0000313" key="3">
    <source>
        <dbReference type="EMBL" id="TEB19578.1"/>
    </source>
</evidence>
<feature type="signal peptide" evidence="2">
    <location>
        <begin position="1"/>
        <end position="21"/>
    </location>
</feature>
<proteinExistence type="predicted"/>
<feature type="compositionally biased region" description="Low complexity" evidence="1">
    <location>
        <begin position="103"/>
        <end position="120"/>
    </location>
</feature>
<evidence type="ECO:0008006" key="5">
    <source>
        <dbReference type="Google" id="ProtNLM"/>
    </source>
</evidence>
<dbReference type="Proteomes" id="UP000298030">
    <property type="component" value="Unassembled WGS sequence"/>
</dbReference>
<dbReference type="EMBL" id="QPFP01000183">
    <property type="protein sequence ID" value="TEB19578.1"/>
    <property type="molecule type" value="Genomic_DNA"/>
</dbReference>
<sequence>MAGFPNHLLVWSCQLIPFTSSSPCCDSFSFFSFPDAPKESRDKSGKRNNGDLRECSRCGYWKQRITSILKLKVNGKFAMGCKECSDERKTQYKQGKLKDTTLSASPADALGSSGSDSSTPDLDRSKGPNTDGLSVLSLSEFKDVMGHVDCLEPVEAQVNIGLAATEACGNTNFGSLIKNLPDSQPHRTSWGLLFERGLICSQR</sequence>
<evidence type="ECO:0000256" key="1">
    <source>
        <dbReference type="SAM" id="MobiDB-lite"/>
    </source>
</evidence>
<feature type="region of interest" description="Disordered" evidence="1">
    <location>
        <begin position="103"/>
        <end position="129"/>
    </location>
</feature>
<feature type="chain" id="PRO_5021348186" description="Stc1 domain-containing protein" evidence="2">
    <location>
        <begin position="22"/>
        <end position="203"/>
    </location>
</feature>
<accession>A0A4Y7SD06</accession>
<dbReference type="AlphaFoldDB" id="A0A4Y7SD06"/>
<organism evidence="3 4">
    <name type="scientific">Coprinellus micaceus</name>
    <name type="common">Glistening ink-cap mushroom</name>
    <name type="synonym">Coprinus micaceus</name>
    <dbReference type="NCBI Taxonomy" id="71717"/>
    <lineage>
        <taxon>Eukaryota</taxon>
        <taxon>Fungi</taxon>
        <taxon>Dikarya</taxon>
        <taxon>Basidiomycota</taxon>
        <taxon>Agaricomycotina</taxon>
        <taxon>Agaricomycetes</taxon>
        <taxon>Agaricomycetidae</taxon>
        <taxon>Agaricales</taxon>
        <taxon>Agaricineae</taxon>
        <taxon>Psathyrellaceae</taxon>
        <taxon>Coprinellus</taxon>
    </lineage>
</organism>
<gene>
    <name evidence="3" type="ORF">FA13DRAFT_1802057</name>
</gene>
<comment type="caution">
    <text evidence="3">The sequence shown here is derived from an EMBL/GenBank/DDBJ whole genome shotgun (WGS) entry which is preliminary data.</text>
</comment>